<evidence type="ECO:0000313" key="3">
    <source>
        <dbReference type="Proteomes" id="UP000588586"/>
    </source>
</evidence>
<evidence type="ECO:0000313" key="2">
    <source>
        <dbReference type="EMBL" id="NNM45789.1"/>
    </source>
</evidence>
<dbReference type="AlphaFoldDB" id="A0A849HF84"/>
<accession>A0A849HF84</accession>
<keyword evidence="1" id="KW-0732">Signal</keyword>
<protein>
    <submittedName>
        <fullName evidence="2">Cell wall-binding repeat-containing protein</fullName>
    </submittedName>
</protein>
<proteinExistence type="predicted"/>
<dbReference type="PANTHER" id="PTHR30032">
    <property type="entry name" value="N-ACETYLMURAMOYL-L-ALANINE AMIDASE-RELATED"/>
    <property type="match status" value="1"/>
</dbReference>
<gene>
    <name evidence="2" type="ORF">HJG52_07190</name>
</gene>
<dbReference type="PANTHER" id="PTHR30032:SF8">
    <property type="entry name" value="GERMINATION-SPECIFIC N-ACETYLMURAMOYL-L-ALANINE AMIDASE"/>
    <property type="match status" value="1"/>
</dbReference>
<keyword evidence="3" id="KW-1185">Reference proteome</keyword>
<dbReference type="Pfam" id="PF04122">
    <property type="entry name" value="CW_binding_2"/>
    <property type="match status" value="3"/>
</dbReference>
<dbReference type="RefSeq" id="WP_171242772.1">
    <property type="nucleotide sequence ID" value="NZ_JABEPQ010000001.1"/>
</dbReference>
<comment type="caution">
    <text evidence="2">The sequence shown here is derived from an EMBL/GenBank/DDBJ whole genome shotgun (WGS) entry which is preliminary data.</text>
</comment>
<dbReference type="Proteomes" id="UP000588586">
    <property type="component" value="Unassembled WGS sequence"/>
</dbReference>
<evidence type="ECO:0000256" key="1">
    <source>
        <dbReference type="SAM" id="SignalP"/>
    </source>
</evidence>
<feature type="signal peptide" evidence="1">
    <location>
        <begin position="1"/>
        <end position="24"/>
    </location>
</feature>
<sequence>MMFRRSLVALTTAALCAMTAVAHADTTPIAETGKVRLSGADRYATSVAISRKTFTTPQDRVVIVSGEDWPDGLAAGPLAARWKAPVLLVSRKGVPAVVRAELQRLHARQLIAVGGPASVPESVMREAAQWSSSAARASGANRYETAEAVARSMTSVDAVYLASGTSFADALSSGAVAAAENGAVLLTTTSALPAATKRALSDTAPSKVVIVGGPSVISPAVESQVRAALPGATVTRVYGSDRYYTAFLLAMPRWGAREGGSNIFYASGTSFADALSGAPAAYVNDAPILLTRGTCTPGPTEFMDQEVTIKLKVFLGGPTVTYSGSRICP</sequence>
<dbReference type="InterPro" id="IPR051922">
    <property type="entry name" value="Bact_Sporulation_Assoc"/>
</dbReference>
<feature type="chain" id="PRO_5032516851" evidence="1">
    <location>
        <begin position="25"/>
        <end position="329"/>
    </location>
</feature>
<name>A0A849HF84_9MICO</name>
<organism evidence="2 3">
    <name type="scientific">Knoellia koreensis</name>
    <dbReference type="NCBI Taxonomy" id="2730921"/>
    <lineage>
        <taxon>Bacteria</taxon>
        <taxon>Bacillati</taxon>
        <taxon>Actinomycetota</taxon>
        <taxon>Actinomycetes</taxon>
        <taxon>Micrococcales</taxon>
        <taxon>Intrasporangiaceae</taxon>
        <taxon>Knoellia</taxon>
    </lineage>
</organism>
<dbReference type="InterPro" id="IPR007253">
    <property type="entry name" value="Cell_wall-bd_2"/>
</dbReference>
<reference evidence="2 3" key="1">
    <citation type="submission" date="2020-04" db="EMBL/GenBank/DDBJ databases">
        <title>Knoellia sp. isolate from air conditioner.</title>
        <authorList>
            <person name="Chea S."/>
            <person name="Kim D.-U."/>
        </authorList>
    </citation>
    <scope>NUCLEOTIDE SEQUENCE [LARGE SCALE GENOMIC DNA]</scope>
    <source>
        <strain evidence="2 3">DB2414S</strain>
    </source>
</reference>
<dbReference type="Gene3D" id="3.40.50.12090">
    <property type="match status" value="2"/>
</dbReference>
<dbReference type="EMBL" id="JABEPQ010000001">
    <property type="protein sequence ID" value="NNM45789.1"/>
    <property type="molecule type" value="Genomic_DNA"/>
</dbReference>